<dbReference type="InterPro" id="IPR023582">
    <property type="entry name" value="Impact"/>
</dbReference>
<feature type="domain" description="Impact N-terminal" evidence="2">
    <location>
        <begin position="20"/>
        <end position="124"/>
    </location>
</feature>
<keyword evidence="5" id="KW-1185">Reference proteome</keyword>
<dbReference type="InterPro" id="IPR036956">
    <property type="entry name" value="Impact_N_sf"/>
</dbReference>
<dbReference type="PANTHER" id="PTHR16301">
    <property type="entry name" value="IMPACT-RELATED"/>
    <property type="match status" value="1"/>
</dbReference>
<dbReference type="GO" id="GO:0006446">
    <property type="term" value="P:regulation of translational initiation"/>
    <property type="evidence" value="ECO:0007669"/>
    <property type="project" value="TreeGrafter"/>
</dbReference>
<evidence type="ECO:0000256" key="1">
    <source>
        <dbReference type="ARBA" id="ARBA00007665"/>
    </source>
</evidence>
<dbReference type="Proteomes" id="UP001139006">
    <property type="component" value="Unassembled WGS sequence"/>
</dbReference>
<proteinExistence type="inferred from homology"/>
<evidence type="ECO:0000259" key="3">
    <source>
        <dbReference type="Pfam" id="PF09186"/>
    </source>
</evidence>
<dbReference type="PROSITE" id="PS00910">
    <property type="entry name" value="UPF0029"/>
    <property type="match status" value="1"/>
</dbReference>
<dbReference type="EMBL" id="JAIULA010000004">
    <property type="protein sequence ID" value="MCP0886368.1"/>
    <property type="molecule type" value="Genomic_DNA"/>
</dbReference>
<dbReference type="SUPFAM" id="SSF54980">
    <property type="entry name" value="EF-G C-terminal domain-like"/>
    <property type="match status" value="1"/>
</dbReference>
<dbReference type="NCBIfam" id="TIGR00257">
    <property type="entry name" value="IMPACT_YIGZ"/>
    <property type="match status" value="1"/>
</dbReference>
<dbReference type="Pfam" id="PF01205">
    <property type="entry name" value="Impact_N"/>
    <property type="match status" value="1"/>
</dbReference>
<dbReference type="InterPro" id="IPR035647">
    <property type="entry name" value="EFG_III/V"/>
</dbReference>
<accession>A0A9X2FL57</accession>
<dbReference type="InterPro" id="IPR015796">
    <property type="entry name" value="Impact_YigZ-like"/>
</dbReference>
<reference evidence="4 5" key="1">
    <citation type="journal article" date="2023" name="Int. J. Syst. Evol. Microbiol.">
        <title>Ligilactobacillus ubinensis sp. nov., a novel species isolated from the wild ferment of a durian fruit (Durio zibethinus).</title>
        <authorList>
            <person name="Heng Y.C."/>
            <person name="Menon N."/>
            <person name="Chen B."/>
            <person name="Loo B.Z.L."/>
            <person name="Wong G.W.J."/>
            <person name="Lim A.C.H."/>
            <person name="Silvaraju S."/>
            <person name="Kittelmann S."/>
        </authorList>
    </citation>
    <scope>NUCLEOTIDE SEQUENCE [LARGE SCALE GENOMIC DNA]</scope>
    <source>
        <strain evidence="4 5">WILCCON 0076</strain>
    </source>
</reference>
<evidence type="ECO:0000313" key="4">
    <source>
        <dbReference type="EMBL" id="MCP0886368.1"/>
    </source>
</evidence>
<dbReference type="InterPro" id="IPR020569">
    <property type="entry name" value="UPF0029_Impact_CS"/>
</dbReference>
<evidence type="ECO:0000313" key="5">
    <source>
        <dbReference type="Proteomes" id="UP001139006"/>
    </source>
</evidence>
<dbReference type="PANTHER" id="PTHR16301:SF20">
    <property type="entry name" value="IMPACT FAMILY MEMBER YIGZ"/>
    <property type="match status" value="1"/>
</dbReference>
<dbReference type="InterPro" id="IPR020568">
    <property type="entry name" value="Ribosomal_Su5_D2-typ_SF"/>
</dbReference>
<dbReference type="SUPFAM" id="SSF54211">
    <property type="entry name" value="Ribosomal protein S5 domain 2-like"/>
    <property type="match status" value="1"/>
</dbReference>
<protein>
    <submittedName>
        <fullName evidence="4">YigZ family protein</fullName>
    </submittedName>
</protein>
<dbReference type="InterPro" id="IPR015269">
    <property type="entry name" value="UPF0029_Impact_C"/>
</dbReference>
<comment type="similarity">
    <text evidence="1">Belongs to the IMPACT family.</text>
</comment>
<name>A0A9X2FL57_9LACO</name>
<dbReference type="Pfam" id="PF09186">
    <property type="entry name" value="DUF1949"/>
    <property type="match status" value="1"/>
</dbReference>
<feature type="domain" description="UPF0029" evidence="3">
    <location>
        <begin position="141"/>
        <end position="196"/>
    </location>
</feature>
<gene>
    <name evidence="4" type="ORF">LB941_03330</name>
</gene>
<organism evidence="4 5">
    <name type="scientific">Ligilactobacillus ubinensis</name>
    <dbReference type="NCBI Taxonomy" id="2876789"/>
    <lineage>
        <taxon>Bacteria</taxon>
        <taxon>Bacillati</taxon>
        <taxon>Bacillota</taxon>
        <taxon>Bacilli</taxon>
        <taxon>Lactobacillales</taxon>
        <taxon>Lactobacillaceae</taxon>
        <taxon>Ligilactobacillus</taxon>
    </lineage>
</organism>
<evidence type="ECO:0000259" key="2">
    <source>
        <dbReference type="Pfam" id="PF01205"/>
    </source>
</evidence>
<comment type="caution">
    <text evidence="4">The sequence shown here is derived from an EMBL/GenBank/DDBJ whole genome shotgun (WGS) entry which is preliminary data.</text>
</comment>
<dbReference type="GO" id="GO:0005737">
    <property type="term" value="C:cytoplasm"/>
    <property type="evidence" value="ECO:0007669"/>
    <property type="project" value="TreeGrafter"/>
</dbReference>
<dbReference type="Gene3D" id="3.30.70.240">
    <property type="match status" value="1"/>
</dbReference>
<sequence length="213" mass="23776">MKINNYLTIKKEGSTTSSIKKSEFICTIARTQNEEEAQEFITAIKKKHAKAKHNCFAYTLGLHDEIQRESDNGEPSGTAGMPILEVLKNNKLHNVTAVVTRYFGGIKLGTGGLIRAYSNATSNTINNIGITKCIMQQELTLSLPYNLQGKLLNFITKQEIDVLTTSYTADVSITLIVDISRIDNVMSQITDLLNARVDFVIGPAYYRDFDYIK</sequence>
<dbReference type="Gene3D" id="3.30.230.30">
    <property type="entry name" value="Impact, N-terminal domain"/>
    <property type="match status" value="1"/>
</dbReference>
<dbReference type="InterPro" id="IPR001498">
    <property type="entry name" value="Impact_N"/>
</dbReference>
<dbReference type="AlphaFoldDB" id="A0A9X2FL57"/>